<protein>
    <submittedName>
        <fullName evidence="8">Homoserine/homoserine lactone efflux protein</fullName>
    </submittedName>
</protein>
<comment type="similarity">
    <text evidence="2">Belongs to the Rht family.</text>
</comment>
<evidence type="ECO:0000256" key="7">
    <source>
        <dbReference type="SAM" id="Phobius"/>
    </source>
</evidence>
<evidence type="ECO:0000313" key="9">
    <source>
        <dbReference type="Proteomes" id="UP000189475"/>
    </source>
</evidence>
<evidence type="ECO:0000256" key="1">
    <source>
        <dbReference type="ARBA" id="ARBA00004651"/>
    </source>
</evidence>
<gene>
    <name evidence="8" type="primary">rhtB_3</name>
    <name evidence="8" type="ORF">VPAL9027_01992</name>
</gene>
<reference evidence="8 9" key="1">
    <citation type="submission" date="2017-02" db="EMBL/GenBank/DDBJ databases">
        <authorList>
            <person name="Peterson S.W."/>
        </authorList>
    </citation>
    <scope>NUCLEOTIDE SEQUENCE [LARGE SCALE GENOMIC DNA]</scope>
    <source>
        <strain evidence="8 9">CECT 9027</strain>
    </source>
</reference>
<feature type="transmembrane region" description="Helical" evidence="7">
    <location>
        <begin position="70"/>
        <end position="88"/>
    </location>
</feature>
<accession>A0A1R4B507</accession>
<dbReference type="GO" id="GO:0042970">
    <property type="term" value="F:homoserine transmembrane transporter activity"/>
    <property type="evidence" value="ECO:0007669"/>
    <property type="project" value="TreeGrafter"/>
</dbReference>
<dbReference type="AlphaFoldDB" id="A0A1R4B507"/>
<evidence type="ECO:0000256" key="5">
    <source>
        <dbReference type="ARBA" id="ARBA00022989"/>
    </source>
</evidence>
<dbReference type="STRING" id="1918946.VPAL9027_01992"/>
<dbReference type="InterPro" id="IPR001123">
    <property type="entry name" value="LeuE-type"/>
</dbReference>
<dbReference type="GO" id="GO:0005886">
    <property type="term" value="C:plasma membrane"/>
    <property type="evidence" value="ECO:0007669"/>
    <property type="project" value="UniProtKB-SubCell"/>
</dbReference>
<dbReference type="RefSeq" id="WP_077314410.1">
    <property type="nucleotide sequence ID" value="NZ_AP024888.1"/>
</dbReference>
<feature type="transmembrane region" description="Helical" evidence="7">
    <location>
        <begin position="120"/>
        <end position="141"/>
    </location>
</feature>
<feature type="transmembrane region" description="Helical" evidence="7">
    <location>
        <begin position="40"/>
        <end position="64"/>
    </location>
</feature>
<dbReference type="Proteomes" id="UP000189475">
    <property type="component" value="Unassembled WGS sequence"/>
</dbReference>
<keyword evidence="9" id="KW-1185">Reference proteome</keyword>
<dbReference type="PANTHER" id="PTHR30086">
    <property type="entry name" value="ARGININE EXPORTER PROTEIN ARGO"/>
    <property type="match status" value="1"/>
</dbReference>
<dbReference type="OrthoDB" id="9804822at2"/>
<evidence type="ECO:0000256" key="4">
    <source>
        <dbReference type="ARBA" id="ARBA00022692"/>
    </source>
</evidence>
<dbReference type="PIRSF" id="PIRSF006324">
    <property type="entry name" value="LeuE"/>
    <property type="match status" value="1"/>
</dbReference>
<evidence type="ECO:0000313" key="8">
    <source>
        <dbReference type="EMBL" id="SJL84012.1"/>
    </source>
</evidence>
<dbReference type="EMBL" id="FUFT01000005">
    <property type="protein sequence ID" value="SJL84012.1"/>
    <property type="molecule type" value="Genomic_DNA"/>
</dbReference>
<dbReference type="Pfam" id="PF01810">
    <property type="entry name" value="LysE"/>
    <property type="match status" value="1"/>
</dbReference>
<feature type="transmembrane region" description="Helical" evidence="7">
    <location>
        <begin position="153"/>
        <end position="173"/>
    </location>
</feature>
<proteinExistence type="inferred from homology"/>
<keyword evidence="6 7" id="KW-0472">Membrane</keyword>
<keyword evidence="5 7" id="KW-1133">Transmembrane helix</keyword>
<evidence type="ECO:0000256" key="2">
    <source>
        <dbReference type="ARBA" id="ARBA00007928"/>
    </source>
</evidence>
<evidence type="ECO:0000256" key="6">
    <source>
        <dbReference type="ARBA" id="ARBA00023136"/>
    </source>
</evidence>
<feature type="transmembrane region" description="Helical" evidence="7">
    <location>
        <begin position="6"/>
        <end position="28"/>
    </location>
</feature>
<comment type="subcellular location">
    <subcellularLocation>
        <location evidence="1">Cell membrane</location>
        <topology evidence="1">Multi-pass membrane protein</topology>
    </subcellularLocation>
</comment>
<keyword evidence="3" id="KW-1003">Cell membrane</keyword>
<sequence>MSFEVWIMFTLAYLVVTLSPGPNVLLVLKNSVQYGWKSALVTIFGNLFCQLIIVSLVAIGVGGLLFQLPAWFFVMKCAGGLYLIYLGLKSFKSISTKTLQQPKMELTPVAFTSRSLFKQAFFVSVSNPKTLIFLSAFLPQFLDTHHSHIEQFAVMYISICLIVTSVHLGYALIVSRIGQKLSATNFENKLEKITGGLFITMGGGILFSSRS</sequence>
<evidence type="ECO:0000256" key="3">
    <source>
        <dbReference type="ARBA" id="ARBA00022475"/>
    </source>
</evidence>
<keyword evidence="4 7" id="KW-0812">Transmembrane</keyword>
<organism evidence="8 9">
    <name type="scientific">Vibrio palustris</name>
    <dbReference type="NCBI Taxonomy" id="1918946"/>
    <lineage>
        <taxon>Bacteria</taxon>
        <taxon>Pseudomonadati</taxon>
        <taxon>Pseudomonadota</taxon>
        <taxon>Gammaproteobacteria</taxon>
        <taxon>Vibrionales</taxon>
        <taxon>Vibrionaceae</taxon>
        <taxon>Vibrio</taxon>
    </lineage>
</organism>
<dbReference type="PANTHER" id="PTHR30086:SF14">
    <property type="entry name" value="HOMOSERINE_HOMOSERINE LACTONE EFFLUX PROTEIN"/>
    <property type="match status" value="1"/>
</dbReference>
<name>A0A1R4B507_9VIBR</name>